<reference evidence="1 2" key="1">
    <citation type="submission" date="2018-08" db="EMBL/GenBank/DDBJ databases">
        <title>Acidipila sp. 4G-K13, an acidobacterium isolated from forest soil.</title>
        <authorList>
            <person name="Gao Z.-H."/>
            <person name="Qiu L.-H."/>
        </authorList>
    </citation>
    <scope>NUCLEOTIDE SEQUENCE [LARGE SCALE GENOMIC DNA]</scope>
    <source>
        <strain evidence="1 2">4G-K13</strain>
    </source>
</reference>
<dbReference type="InterPro" id="IPR029033">
    <property type="entry name" value="His_PPase_superfam"/>
</dbReference>
<dbReference type="Proteomes" id="UP000264702">
    <property type="component" value="Unassembled WGS sequence"/>
</dbReference>
<dbReference type="SUPFAM" id="SSF53254">
    <property type="entry name" value="Phosphoglycerate mutase-like"/>
    <property type="match status" value="1"/>
</dbReference>
<dbReference type="AlphaFoldDB" id="A0A372ILZ7"/>
<sequence>MLIVRHAEKPASGPSLTPEGFARAKKYAQYFNPFRADGAAIQIDALYAGADSSNSVRPRLTLEPLSRAIGIPLNTQFPTNEPAALVHALSTEPHGDHVLIAWRHGKIPALLKAFGADPSALLPGSVWPDSVFDWVILLRYDSAGHLQVQKVIHEPNPLP</sequence>
<dbReference type="EMBL" id="QVQT01000005">
    <property type="protein sequence ID" value="RFU15946.1"/>
    <property type="molecule type" value="Genomic_DNA"/>
</dbReference>
<name>A0A372ILZ7_9BACT</name>
<keyword evidence="1" id="KW-0282">Flagellum</keyword>
<proteinExistence type="predicted"/>
<dbReference type="Gene3D" id="3.40.50.1240">
    <property type="entry name" value="Phosphoglycerate mutase-like"/>
    <property type="match status" value="1"/>
</dbReference>
<keyword evidence="1" id="KW-0969">Cilium</keyword>
<comment type="caution">
    <text evidence="1">The sequence shown here is derived from an EMBL/GenBank/DDBJ whole genome shotgun (WGS) entry which is preliminary data.</text>
</comment>
<organism evidence="1 2">
    <name type="scientific">Paracidobacterium acidisoli</name>
    <dbReference type="NCBI Taxonomy" id="2303751"/>
    <lineage>
        <taxon>Bacteria</taxon>
        <taxon>Pseudomonadati</taxon>
        <taxon>Acidobacteriota</taxon>
        <taxon>Terriglobia</taxon>
        <taxon>Terriglobales</taxon>
        <taxon>Acidobacteriaceae</taxon>
        <taxon>Paracidobacterium</taxon>
    </lineage>
</organism>
<dbReference type="OrthoDB" id="8448116at2"/>
<keyword evidence="1" id="KW-0966">Cell projection</keyword>
<evidence type="ECO:0000313" key="2">
    <source>
        <dbReference type="Proteomes" id="UP000264702"/>
    </source>
</evidence>
<accession>A0A372ILZ7</accession>
<protein>
    <submittedName>
        <fullName evidence="1">Flagellar basal body-associated protein FliL</fullName>
    </submittedName>
</protein>
<evidence type="ECO:0000313" key="1">
    <source>
        <dbReference type="EMBL" id="RFU15946.1"/>
    </source>
</evidence>
<keyword evidence="2" id="KW-1185">Reference proteome</keyword>
<gene>
    <name evidence="1" type="ORF">D0Y96_14730</name>
</gene>